<reference evidence="2" key="1">
    <citation type="submission" date="2013-09" db="EMBL/GenBank/DDBJ databases">
        <title>Corchorus olitorius genome sequencing.</title>
        <authorList>
            <person name="Alam M."/>
            <person name="Haque M.S."/>
            <person name="Islam M.S."/>
            <person name="Emdad E.M."/>
            <person name="Islam M.M."/>
            <person name="Ahmed B."/>
            <person name="Halim A."/>
            <person name="Hossen Q.M.M."/>
            <person name="Hossain M.Z."/>
            <person name="Ahmed R."/>
            <person name="Khan M.M."/>
            <person name="Islam R."/>
            <person name="Rashid M.M."/>
            <person name="Khan S.A."/>
            <person name="Rahman M.S."/>
            <person name="Alam M."/>
            <person name="Yahiya A.S."/>
            <person name="Khan M.S."/>
            <person name="Azam M.S."/>
            <person name="Haque T."/>
            <person name="Lashkar M.Z.H."/>
            <person name="Akhand A.I."/>
            <person name="Morshed G."/>
            <person name="Roy S."/>
            <person name="Uddin K.S."/>
            <person name="Rabeya T."/>
            <person name="Hossain A.S."/>
            <person name="Chowdhury A."/>
            <person name="Snigdha A.R."/>
            <person name="Mortoza M.S."/>
            <person name="Matin S.A."/>
            <person name="Hoque S.M.E."/>
            <person name="Islam M.K."/>
            <person name="Roy D.K."/>
            <person name="Haider R."/>
            <person name="Moosa M.M."/>
            <person name="Elias S.M."/>
            <person name="Hasan A.M."/>
            <person name="Jahan S."/>
            <person name="Shafiuddin M."/>
            <person name="Mahmood N."/>
            <person name="Shommy N.S."/>
        </authorList>
    </citation>
    <scope>NUCLEOTIDE SEQUENCE [LARGE SCALE GENOMIC DNA]</scope>
    <source>
        <strain evidence="2">cv. O-4</strain>
    </source>
</reference>
<name>A0A1R3GDT6_9ROSI</name>
<proteinExistence type="predicted"/>
<dbReference type="AlphaFoldDB" id="A0A1R3GDT6"/>
<dbReference type="EMBL" id="AWUE01022782">
    <property type="protein sequence ID" value="OMO56249.1"/>
    <property type="molecule type" value="Genomic_DNA"/>
</dbReference>
<comment type="caution">
    <text evidence="1">The sequence shown here is derived from an EMBL/GenBank/DDBJ whole genome shotgun (WGS) entry which is preliminary data.</text>
</comment>
<organism evidence="1 2">
    <name type="scientific">Corchorus olitorius</name>
    <dbReference type="NCBI Taxonomy" id="93759"/>
    <lineage>
        <taxon>Eukaryota</taxon>
        <taxon>Viridiplantae</taxon>
        <taxon>Streptophyta</taxon>
        <taxon>Embryophyta</taxon>
        <taxon>Tracheophyta</taxon>
        <taxon>Spermatophyta</taxon>
        <taxon>Magnoliopsida</taxon>
        <taxon>eudicotyledons</taxon>
        <taxon>Gunneridae</taxon>
        <taxon>Pentapetalae</taxon>
        <taxon>rosids</taxon>
        <taxon>malvids</taxon>
        <taxon>Malvales</taxon>
        <taxon>Malvaceae</taxon>
        <taxon>Grewioideae</taxon>
        <taxon>Apeibeae</taxon>
        <taxon>Corchorus</taxon>
    </lineage>
</organism>
<gene>
    <name evidence="1" type="ORF">COLO4_35715</name>
</gene>
<protein>
    <submittedName>
        <fullName evidence="1">Mitochondrial-targeted muts 1</fullName>
    </submittedName>
</protein>
<keyword evidence="2" id="KW-1185">Reference proteome</keyword>
<accession>A0A1R3GDT6</accession>
<sequence length="53" mass="6138">MEIFWPAVRLEPFTDATLPSKTEPAFPFRWLDRDDLLNLEVMLVQIGTSLEST</sequence>
<evidence type="ECO:0000313" key="1">
    <source>
        <dbReference type="EMBL" id="OMO56249.1"/>
    </source>
</evidence>
<evidence type="ECO:0000313" key="2">
    <source>
        <dbReference type="Proteomes" id="UP000187203"/>
    </source>
</evidence>
<dbReference type="Proteomes" id="UP000187203">
    <property type="component" value="Unassembled WGS sequence"/>
</dbReference>